<proteinExistence type="evidence at transcript level"/>
<comment type="subcellular location">
    <subcellularLocation>
        <location evidence="1">Nucleus</location>
    </subcellularLocation>
</comment>
<protein>
    <submittedName>
        <fullName evidence="7">Agamous</fullName>
    </submittedName>
</protein>
<keyword evidence="4" id="KW-0804">Transcription</keyword>
<feature type="domain" description="MADS-box" evidence="6">
    <location>
        <begin position="9"/>
        <end position="69"/>
    </location>
</feature>
<dbReference type="SUPFAM" id="SSF55455">
    <property type="entry name" value="SRF-like"/>
    <property type="match status" value="1"/>
</dbReference>
<dbReference type="GO" id="GO:0000978">
    <property type="term" value="F:RNA polymerase II cis-regulatory region sequence-specific DNA binding"/>
    <property type="evidence" value="ECO:0007669"/>
    <property type="project" value="TreeGrafter"/>
</dbReference>
<dbReference type="AlphaFoldDB" id="A0A220YLZ3"/>
<name>A0A220YLZ3_ALLCE</name>
<evidence type="ECO:0000256" key="2">
    <source>
        <dbReference type="ARBA" id="ARBA00023015"/>
    </source>
</evidence>
<evidence type="ECO:0000256" key="5">
    <source>
        <dbReference type="ARBA" id="ARBA00023242"/>
    </source>
</evidence>
<evidence type="ECO:0000313" key="7">
    <source>
        <dbReference type="EMBL" id="ASL24780.1"/>
    </source>
</evidence>
<dbReference type="PRINTS" id="PR00404">
    <property type="entry name" value="MADSDOMAIN"/>
</dbReference>
<dbReference type="InterPro" id="IPR002100">
    <property type="entry name" value="TF_MADSbox"/>
</dbReference>
<reference evidence="7" key="1">
    <citation type="submission" date="2016-12" db="EMBL/GenBank/DDBJ databases">
        <title>No.</title>
        <authorList>
            <person name="Wang Y."/>
            <person name="Song C."/>
            <person name="Yuan Q."/>
            <person name="Yang C."/>
            <person name="Sheng J."/>
            <person name="Zhang H."/>
            <person name="Ren J."/>
            <person name="Chen D."/>
        </authorList>
    </citation>
    <scope>NUCLEOTIDE SEQUENCE</scope>
</reference>
<dbReference type="PROSITE" id="PS50066">
    <property type="entry name" value="MADS_BOX_2"/>
    <property type="match status" value="1"/>
</dbReference>
<dbReference type="GO" id="GO:0046983">
    <property type="term" value="F:protein dimerization activity"/>
    <property type="evidence" value="ECO:0007669"/>
    <property type="project" value="InterPro"/>
</dbReference>
<dbReference type="GO" id="GO:0000981">
    <property type="term" value="F:DNA-binding transcription factor activity, RNA polymerase II-specific"/>
    <property type="evidence" value="ECO:0007669"/>
    <property type="project" value="TreeGrafter"/>
</dbReference>
<sequence length="267" mass="29475">MARKRRSSNGKQKIEIKKIESDDARQVCFSKRKAGIFSKANEIATMCGAKVAILIQSPARCPFTFGSPSFNHVIHRFLNGGLGVNETEEYEAQRLLRIQELNNKVMEASSKYEEALGRRKLLVRKIAELCEANEDVRRVENAEDLNLDELRKMVESLDKFKKAVRAKITNDIAAKSGNPILANLNLSGFGTGQWSAKSFTTCDNSNNEGPSHVKALDTNLNPFEGGSLGHFGELSPNINPNATNVGPIKPYIPLPKAVNFASEKEAK</sequence>
<keyword evidence="3" id="KW-0238">DNA-binding</keyword>
<evidence type="ECO:0000256" key="4">
    <source>
        <dbReference type="ARBA" id="ARBA00023163"/>
    </source>
</evidence>
<accession>A0A220YLZ3</accession>
<gene>
    <name evidence="7" type="primary">AG1</name>
</gene>
<organism evidence="7">
    <name type="scientific">Allium cepa</name>
    <name type="common">Onion</name>
    <dbReference type="NCBI Taxonomy" id="4679"/>
    <lineage>
        <taxon>Eukaryota</taxon>
        <taxon>Viridiplantae</taxon>
        <taxon>Streptophyta</taxon>
        <taxon>Embryophyta</taxon>
        <taxon>Tracheophyta</taxon>
        <taxon>Spermatophyta</taxon>
        <taxon>Magnoliopsida</taxon>
        <taxon>Liliopsida</taxon>
        <taxon>Asparagales</taxon>
        <taxon>Amaryllidaceae</taxon>
        <taxon>Allioideae</taxon>
        <taxon>Allieae</taxon>
        <taxon>Allium</taxon>
    </lineage>
</organism>
<dbReference type="GO" id="GO:0005634">
    <property type="term" value="C:nucleus"/>
    <property type="evidence" value="ECO:0007669"/>
    <property type="project" value="UniProtKB-SubCell"/>
</dbReference>
<dbReference type="PANTHER" id="PTHR11945">
    <property type="entry name" value="MADS BOX PROTEIN"/>
    <property type="match status" value="1"/>
</dbReference>
<dbReference type="PANTHER" id="PTHR11945:SF776">
    <property type="entry name" value="AGAMOUS-LIKE 50-RELATED"/>
    <property type="match status" value="1"/>
</dbReference>
<evidence type="ECO:0000256" key="3">
    <source>
        <dbReference type="ARBA" id="ARBA00023125"/>
    </source>
</evidence>
<evidence type="ECO:0000256" key="1">
    <source>
        <dbReference type="ARBA" id="ARBA00004123"/>
    </source>
</evidence>
<dbReference type="Pfam" id="PF00319">
    <property type="entry name" value="SRF-TF"/>
    <property type="match status" value="1"/>
</dbReference>
<dbReference type="Gene3D" id="3.40.1810.10">
    <property type="entry name" value="Transcription factor, MADS-box"/>
    <property type="match status" value="1"/>
</dbReference>
<evidence type="ECO:0000259" key="6">
    <source>
        <dbReference type="PROSITE" id="PS50066"/>
    </source>
</evidence>
<dbReference type="SMART" id="SM00432">
    <property type="entry name" value="MADS"/>
    <property type="match status" value="1"/>
</dbReference>
<dbReference type="EMBL" id="KY296303">
    <property type="protein sequence ID" value="ASL24780.1"/>
    <property type="molecule type" value="mRNA"/>
</dbReference>
<dbReference type="InterPro" id="IPR036879">
    <property type="entry name" value="TF_MADSbox_sf"/>
</dbReference>
<keyword evidence="2" id="KW-0805">Transcription regulation</keyword>
<keyword evidence="5" id="KW-0539">Nucleus</keyword>